<evidence type="ECO:0000259" key="1">
    <source>
        <dbReference type="PROSITE" id="PS50035"/>
    </source>
</evidence>
<evidence type="ECO:0000313" key="3">
    <source>
        <dbReference type="Proteomes" id="UP000245124"/>
    </source>
</evidence>
<accession>A0A2R5G5Z4</accession>
<dbReference type="NCBIfam" id="NF038319">
    <property type="entry name" value="DISARM_DrmC_I"/>
    <property type="match status" value="1"/>
</dbReference>
<dbReference type="AlphaFoldDB" id="A0A2R5G5Z4"/>
<dbReference type="GO" id="GO:0030572">
    <property type="term" value="F:phosphatidyltransferase activity"/>
    <property type="evidence" value="ECO:0007669"/>
    <property type="project" value="UniProtKB-ARBA"/>
</dbReference>
<comment type="caution">
    <text evidence="2">The sequence shown here is derived from an EMBL/GenBank/DDBJ whole genome shotgun (WGS) entry which is preliminary data.</text>
</comment>
<dbReference type="Proteomes" id="UP000245124">
    <property type="component" value="Unassembled WGS sequence"/>
</dbReference>
<keyword evidence="3" id="KW-1185">Reference proteome</keyword>
<dbReference type="InterPro" id="IPR001736">
    <property type="entry name" value="PLipase_D/transphosphatidylase"/>
</dbReference>
<sequence length="271" mass="30092">MSFLPPLLLAQIRTCAKQLPSPVLDAVINLLIATPARYCDFALKASILKQLPNTNFRRLVGELLETWCREAIYLDSSAIASALATAIYCEVAAKNELSVELVWTGPTSEGIPLRRTEQVLLQLIHEAQREIILVSFAVYKIPEIAKALLTAMKREVTVRIIAETPESSKGKIPFGVSAALGLEIAQQAHIFIWPRNKRLTDSEGRYGSLHVKCAIADRKHLFISSANLTEYALTLNMEMGLLVHGEDIAHQVAEHIDRLIQEEFLVSLNSL</sequence>
<dbReference type="Gene3D" id="3.30.870.10">
    <property type="entry name" value="Endonuclease Chain A"/>
    <property type="match status" value="1"/>
</dbReference>
<dbReference type="PANTHER" id="PTHR21248:SF22">
    <property type="entry name" value="PHOSPHOLIPASE D"/>
    <property type="match status" value="1"/>
</dbReference>
<reference evidence="2 3" key="1">
    <citation type="submission" date="2017-06" db="EMBL/GenBank/DDBJ databases">
        <title>Genome sequencing of cyanobaciteial culture collection at National Institute for Environmental Studies (NIES).</title>
        <authorList>
            <person name="Hirose Y."/>
            <person name="Shimura Y."/>
            <person name="Fujisawa T."/>
            <person name="Nakamura Y."/>
            <person name="Kawachi M."/>
        </authorList>
    </citation>
    <scope>NUCLEOTIDE SEQUENCE [LARGE SCALE GENOMIC DNA]</scope>
    <source>
        <strain evidence="2 3">NIES-4072</strain>
    </source>
</reference>
<dbReference type="EMBL" id="BDUD01000002">
    <property type="protein sequence ID" value="GBG23471.1"/>
    <property type="molecule type" value="Genomic_DNA"/>
</dbReference>
<dbReference type="CDD" id="cd09132">
    <property type="entry name" value="PLDc_unchar4"/>
    <property type="match status" value="1"/>
</dbReference>
<organism evidence="2 3">
    <name type="scientific">Nostoc commune NIES-4072</name>
    <dbReference type="NCBI Taxonomy" id="2005467"/>
    <lineage>
        <taxon>Bacteria</taxon>
        <taxon>Bacillati</taxon>
        <taxon>Cyanobacteriota</taxon>
        <taxon>Cyanophyceae</taxon>
        <taxon>Nostocales</taxon>
        <taxon>Nostocaceae</taxon>
        <taxon>Nostoc</taxon>
    </lineage>
</organism>
<dbReference type="Pfam" id="PF13091">
    <property type="entry name" value="PLDc_2"/>
    <property type="match status" value="1"/>
</dbReference>
<proteinExistence type="predicted"/>
<dbReference type="GO" id="GO:0032049">
    <property type="term" value="P:cardiolipin biosynthetic process"/>
    <property type="evidence" value="ECO:0007669"/>
    <property type="project" value="UniProtKB-ARBA"/>
</dbReference>
<evidence type="ECO:0000313" key="2">
    <source>
        <dbReference type="EMBL" id="GBG23471.1"/>
    </source>
</evidence>
<dbReference type="PROSITE" id="PS50035">
    <property type="entry name" value="PLD"/>
    <property type="match status" value="1"/>
</dbReference>
<dbReference type="InterPro" id="IPR025202">
    <property type="entry name" value="PLD-like_dom"/>
</dbReference>
<name>A0A2R5G5Z4_NOSCO</name>
<dbReference type="InterPro" id="IPR047955">
    <property type="entry name" value="DrmC-like"/>
</dbReference>
<dbReference type="SUPFAM" id="SSF56024">
    <property type="entry name" value="Phospholipase D/nuclease"/>
    <property type="match status" value="1"/>
</dbReference>
<gene>
    <name evidence="2" type="ORF">NIES4072_71830</name>
</gene>
<protein>
    <submittedName>
        <fullName evidence="2">Phospholipase D/Transphosphatidylase</fullName>
    </submittedName>
</protein>
<dbReference type="PANTHER" id="PTHR21248">
    <property type="entry name" value="CARDIOLIPIN SYNTHASE"/>
    <property type="match status" value="1"/>
</dbReference>
<feature type="domain" description="PLD phosphodiesterase" evidence="1">
    <location>
        <begin position="205"/>
        <end position="232"/>
    </location>
</feature>
<dbReference type="RefSeq" id="WP_051502786.1">
    <property type="nucleotide sequence ID" value="NZ_BDUD01000002.1"/>
</dbReference>